<comment type="caution">
    <text evidence="6">The sequence shown here is derived from an EMBL/GenBank/DDBJ whole genome shotgun (WGS) entry which is preliminary data.</text>
</comment>
<gene>
    <name evidence="6" type="ORF">HOLleu_42444</name>
</gene>
<dbReference type="InterPro" id="IPR038269">
    <property type="entry name" value="SCAN_sf"/>
</dbReference>
<dbReference type="FunFam" id="3.30.420.10:FF:000032">
    <property type="entry name" value="Retrovirus-related Pol polyprotein from transposon 297-like Protein"/>
    <property type="match status" value="1"/>
</dbReference>
<keyword evidence="1" id="KW-0479">Metal-binding</keyword>
<evidence type="ECO:0000313" key="7">
    <source>
        <dbReference type="Proteomes" id="UP001152320"/>
    </source>
</evidence>
<dbReference type="InterPro" id="IPR001878">
    <property type="entry name" value="Znf_CCHC"/>
</dbReference>
<dbReference type="PROSITE" id="PS50158">
    <property type="entry name" value="ZF_CCHC"/>
    <property type="match status" value="1"/>
</dbReference>
<dbReference type="InterPro" id="IPR001584">
    <property type="entry name" value="Integrase_cat-core"/>
</dbReference>
<dbReference type="FunFam" id="1.10.340.70:FF:000001">
    <property type="entry name" value="Retrovirus-related Pol polyprotein from transposon gypsy-like Protein"/>
    <property type="match status" value="1"/>
</dbReference>
<evidence type="ECO:0000259" key="4">
    <source>
        <dbReference type="PROSITE" id="PS50804"/>
    </source>
</evidence>
<feature type="compositionally biased region" description="Basic and acidic residues" evidence="2">
    <location>
        <begin position="25"/>
        <end position="67"/>
    </location>
</feature>
<dbReference type="GO" id="GO:0008270">
    <property type="term" value="F:zinc ion binding"/>
    <property type="evidence" value="ECO:0007669"/>
    <property type="project" value="UniProtKB-KW"/>
</dbReference>
<dbReference type="Proteomes" id="UP001152320">
    <property type="component" value="Unassembled WGS sequence"/>
</dbReference>
<evidence type="ECO:0000256" key="1">
    <source>
        <dbReference type="PROSITE-ProRule" id="PRU00047"/>
    </source>
</evidence>
<keyword evidence="1" id="KW-0863">Zinc-finger</keyword>
<dbReference type="SUPFAM" id="SSF47353">
    <property type="entry name" value="Retrovirus capsid dimerization domain-like"/>
    <property type="match status" value="1"/>
</dbReference>
<dbReference type="SUPFAM" id="SSF53098">
    <property type="entry name" value="Ribonuclease H-like"/>
    <property type="match status" value="1"/>
</dbReference>
<dbReference type="Gene3D" id="4.10.60.10">
    <property type="entry name" value="Zinc finger, CCHC-type"/>
    <property type="match status" value="1"/>
</dbReference>
<dbReference type="GO" id="GO:0015074">
    <property type="term" value="P:DNA integration"/>
    <property type="evidence" value="ECO:0007669"/>
    <property type="project" value="InterPro"/>
</dbReference>
<feature type="domain" description="Integrase catalytic" evidence="5">
    <location>
        <begin position="648"/>
        <end position="807"/>
    </location>
</feature>
<dbReference type="PANTHER" id="PTHR46888">
    <property type="entry name" value="ZINC KNUCKLE DOMAINCONTAINING PROTEIN-RELATED"/>
    <property type="match status" value="1"/>
</dbReference>
<feature type="domain" description="CCHC-type" evidence="3">
    <location>
        <begin position="279"/>
        <end position="294"/>
    </location>
</feature>
<dbReference type="SUPFAM" id="SSF57756">
    <property type="entry name" value="Retrovirus zinc finger-like domains"/>
    <property type="match status" value="1"/>
</dbReference>
<feature type="region of interest" description="Disordered" evidence="2">
    <location>
        <begin position="25"/>
        <end position="84"/>
    </location>
</feature>
<feature type="region of interest" description="Disordered" evidence="2">
    <location>
        <begin position="234"/>
        <end position="271"/>
    </location>
</feature>
<feature type="domain" description="SCAN box" evidence="4">
    <location>
        <begin position="153"/>
        <end position="231"/>
    </location>
</feature>
<dbReference type="PROSITE" id="PS50994">
    <property type="entry name" value="INTEGRASE"/>
    <property type="match status" value="1"/>
</dbReference>
<proteinExistence type="predicted"/>
<dbReference type="PROSITE" id="PS50804">
    <property type="entry name" value="SCAN_BOX"/>
    <property type="match status" value="1"/>
</dbReference>
<dbReference type="InterPro" id="IPR036875">
    <property type="entry name" value="Znf_CCHC_sf"/>
</dbReference>
<dbReference type="Gene3D" id="1.10.4020.10">
    <property type="entry name" value="DNA breaking-rejoining enzymes"/>
    <property type="match status" value="1"/>
</dbReference>
<keyword evidence="1" id="KW-0862">Zinc</keyword>
<dbReference type="OrthoDB" id="10066679at2759"/>
<dbReference type="CDD" id="cd00303">
    <property type="entry name" value="retropepsin_like"/>
    <property type="match status" value="1"/>
</dbReference>
<dbReference type="SMART" id="SM00343">
    <property type="entry name" value="ZnF_C2HC"/>
    <property type="match status" value="1"/>
</dbReference>
<dbReference type="Gene3D" id="3.30.420.10">
    <property type="entry name" value="Ribonuclease H-like superfamily/Ribonuclease H"/>
    <property type="match status" value="1"/>
</dbReference>
<sequence length="837" mass="95424">MERYQNYVKIGQELGLTGKDLLDFANEKEQKDRESENAAREERRKEREHEITLKEQDVKIAEKKASEQTDASGSQSTKSVQKPRLPKLKSFSEVTDDLDAYIQRFERFAKAAGWPDSEWAISLGVLLTGRALETYSLKAALLIRYNLTEEGFREKFRNAQLHSKQSYTQLGERLRGYVNMWVESAGKNKTYDDLLDIIVREQVLSVCSKDMSVFIREREPKTLKELTTMADRYSIVHGRSTNRKSDNRMQKNQINQNSGNNQSNSNSSRVRNSASSLTCFVCGKRGHMARNCRQRHRQAAETNRAAALELNDKIESVQTTETNQEEPKHTVNACIEICTNECGIVSPNANAVKLLCGHEIPMVSVAATESDKMPFRKGFIGNREVSVLRDSGCSTVVIRRSLVGDEHLTGNVRKCILLDGTVREVPEALVCVDTPFYIGKVKALCMNNPLYDLVLGNVQGVRNPWDPNKEWQSSRDQKKETSTVETRAMLARKEKPIPPLKVTESLSKVASKEDILKGQYNDKTLENIRKWSQEGKVKVSPKGNEIKFTKAKNGLMFREYWSSYVDNGKVFRQLVVPKEFREIVLRLAHDSPMAGHMKTKKTLDRVLTSFYWPGVHGDVNRYCMSCDVCQKTIPKGLVQKVPLGTMPLIDTPFKRVAVDIVGPLQPITDRGNRYILTIVDYATRYPEAVPLKRIDAETVAEALFEVFTKVGVPAEVLTDLGTQFTSRVMKEVGRLLTIRQMYTSPYHPMCNGLVERFNGTLKKMLRRMCTERPKDWDRYLPALLFAYREAPQESLGFAPFELLFGRTIRGPMSILQELWSGETQQRKLKQYMNMFLT</sequence>
<evidence type="ECO:0000313" key="6">
    <source>
        <dbReference type="EMBL" id="KAJ8019154.1"/>
    </source>
</evidence>
<dbReference type="Pfam" id="PF17921">
    <property type="entry name" value="Integrase_H2C2"/>
    <property type="match status" value="1"/>
</dbReference>
<accession>A0A9Q0YEV6</accession>
<feature type="compositionally biased region" description="Low complexity" evidence="2">
    <location>
        <begin position="252"/>
        <end position="271"/>
    </location>
</feature>
<organism evidence="6 7">
    <name type="scientific">Holothuria leucospilota</name>
    <name type="common">Black long sea cucumber</name>
    <name type="synonym">Mertensiothuria leucospilota</name>
    <dbReference type="NCBI Taxonomy" id="206669"/>
    <lineage>
        <taxon>Eukaryota</taxon>
        <taxon>Metazoa</taxon>
        <taxon>Echinodermata</taxon>
        <taxon>Eleutherozoa</taxon>
        <taxon>Echinozoa</taxon>
        <taxon>Holothuroidea</taxon>
        <taxon>Aspidochirotacea</taxon>
        <taxon>Aspidochirotida</taxon>
        <taxon>Holothuriidae</taxon>
        <taxon>Holothuria</taxon>
    </lineage>
</organism>
<keyword evidence="7" id="KW-1185">Reference proteome</keyword>
<evidence type="ECO:0000259" key="5">
    <source>
        <dbReference type="PROSITE" id="PS50994"/>
    </source>
</evidence>
<dbReference type="GO" id="GO:0003676">
    <property type="term" value="F:nucleic acid binding"/>
    <property type="evidence" value="ECO:0007669"/>
    <property type="project" value="InterPro"/>
</dbReference>
<dbReference type="Gene3D" id="1.10.340.70">
    <property type="match status" value="1"/>
</dbReference>
<dbReference type="InterPro" id="IPR036397">
    <property type="entry name" value="RNaseH_sf"/>
</dbReference>
<dbReference type="InterPro" id="IPR041588">
    <property type="entry name" value="Integrase_H2C2"/>
</dbReference>
<dbReference type="InterPro" id="IPR003309">
    <property type="entry name" value="SCAN_dom"/>
</dbReference>
<evidence type="ECO:0000256" key="2">
    <source>
        <dbReference type="SAM" id="MobiDB-lite"/>
    </source>
</evidence>
<dbReference type="AlphaFoldDB" id="A0A9Q0YEV6"/>
<reference evidence="6" key="1">
    <citation type="submission" date="2021-10" db="EMBL/GenBank/DDBJ databases">
        <title>Tropical sea cucumber genome reveals ecological adaptation and Cuvierian tubules defense mechanism.</title>
        <authorList>
            <person name="Chen T."/>
        </authorList>
    </citation>
    <scope>NUCLEOTIDE SEQUENCE</scope>
    <source>
        <strain evidence="6">Nanhai2018</strain>
        <tissue evidence="6">Muscle</tissue>
    </source>
</reference>
<dbReference type="Pfam" id="PF00665">
    <property type="entry name" value="rve"/>
    <property type="match status" value="1"/>
</dbReference>
<dbReference type="InterPro" id="IPR012337">
    <property type="entry name" value="RNaseH-like_sf"/>
</dbReference>
<protein>
    <submittedName>
        <fullName evidence="6">Uncharacterized protein</fullName>
    </submittedName>
</protein>
<dbReference type="EMBL" id="JAIZAY010000074">
    <property type="protein sequence ID" value="KAJ8019154.1"/>
    <property type="molecule type" value="Genomic_DNA"/>
</dbReference>
<evidence type="ECO:0000259" key="3">
    <source>
        <dbReference type="PROSITE" id="PS50158"/>
    </source>
</evidence>
<dbReference type="Pfam" id="PF00098">
    <property type="entry name" value="zf-CCHC"/>
    <property type="match status" value="1"/>
</dbReference>
<dbReference type="Pfam" id="PF02023">
    <property type="entry name" value="SCAN"/>
    <property type="match status" value="1"/>
</dbReference>
<feature type="compositionally biased region" description="Polar residues" evidence="2">
    <location>
        <begin position="68"/>
        <end position="80"/>
    </location>
</feature>
<dbReference type="PANTHER" id="PTHR46888:SF1">
    <property type="entry name" value="RIBONUCLEASE H"/>
    <property type="match status" value="1"/>
</dbReference>
<name>A0A9Q0YEV6_HOLLE</name>